<dbReference type="PANTHER" id="PTHR30065:SF8">
    <property type="entry name" value="FLAGELLAR BIOSYNTHETIC PROTEIN FLIR"/>
    <property type="match status" value="1"/>
</dbReference>
<evidence type="ECO:0000256" key="9">
    <source>
        <dbReference type="NCBIfam" id="TIGR01400"/>
    </source>
</evidence>
<feature type="transmembrane region" description="Helical" evidence="10">
    <location>
        <begin position="122"/>
        <end position="141"/>
    </location>
</feature>
<comment type="function">
    <text evidence="1 10">Role in flagellar biosynthesis.</text>
</comment>
<keyword evidence="8 10" id="KW-0975">Bacterial flagellum</keyword>
<feature type="transmembrane region" description="Helical" evidence="10">
    <location>
        <begin position="178"/>
        <end position="200"/>
    </location>
</feature>
<feature type="transmembrane region" description="Helical" evidence="10">
    <location>
        <begin position="67"/>
        <end position="86"/>
    </location>
</feature>
<feature type="transmembrane region" description="Helical" evidence="10">
    <location>
        <begin position="37"/>
        <end position="55"/>
    </location>
</feature>
<feature type="transmembrane region" description="Helical" evidence="10">
    <location>
        <begin position="93"/>
        <end position="110"/>
    </location>
</feature>
<sequence length="252" mass="27017">MLGEVLPAEAFGFVLVATRLIALVMLMPVLGDQSVPGRIRATMGFVLALVIYLAVRENLPPMPDNAFVLGALLVREAMIGAVLALVTRIMLAATHIAGTVIAFLTGLAAAQSFDPSQGSQGVLVGAFMTLVAVTLIVVSDLHHLMILGMAHSYLKFPVALGLPYTDLAMVIVEYTSSAFLLGFHMAAPFIAYSIIYNAGLGLISRMIPAFQVFFIGMPINLFMGFALMMILIGSMMALFIERFEELLVSFLG</sequence>
<protein>
    <recommendedName>
        <fullName evidence="3 9">Flagellar biosynthetic protein FliR</fullName>
    </recommendedName>
</protein>
<keyword evidence="4 10" id="KW-1003">Cell membrane</keyword>
<dbReference type="Proteomes" id="UP000183685">
    <property type="component" value="Unassembled WGS sequence"/>
</dbReference>
<dbReference type="GO" id="GO:0044780">
    <property type="term" value="P:bacterial-type flagellum assembly"/>
    <property type="evidence" value="ECO:0007669"/>
    <property type="project" value="UniProtKB-UniRule"/>
</dbReference>
<organism evidence="11 12">
    <name type="scientific">Kordiimonas lacus</name>
    <dbReference type="NCBI Taxonomy" id="637679"/>
    <lineage>
        <taxon>Bacteria</taxon>
        <taxon>Pseudomonadati</taxon>
        <taxon>Pseudomonadota</taxon>
        <taxon>Alphaproteobacteria</taxon>
        <taxon>Kordiimonadales</taxon>
        <taxon>Kordiimonadaceae</taxon>
        <taxon>Kordiimonas</taxon>
    </lineage>
</organism>
<feature type="transmembrane region" description="Helical" evidence="10">
    <location>
        <begin position="153"/>
        <end position="172"/>
    </location>
</feature>
<feature type="transmembrane region" description="Helical" evidence="10">
    <location>
        <begin position="12"/>
        <end position="30"/>
    </location>
</feature>
<dbReference type="InterPro" id="IPR002010">
    <property type="entry name" value="T3SS_IM_R"/>
</dbReference>
<feature type="transmembrane region" description="Helical" evidence="10">
    <location>
        <begin position="212"/>
        <end position="240"/>
    </location>
</feature>
<keyword evidence="6 10" id="KW-1133">Transmembrane helix</keyword>
<dbReference type="OrthoDB" id="9779817at2"/>
<dbReference type="NCBIfam" id="TIGR01400">
    <property type="entry name" value="fliR"/>
    <property type="match status" value="1"/>
</dbReference>
<name>A0A1G7CPV0_9PROT</name>
<reference evidence="11 12" key="1">
    <citation type="submission" date="2016-10" db="EMBL/GenBank/DDBJ databases">
        <authorList>
            <person name="de Groot N.N."/>
        </authorList>
    </citation>
    <scope>NUCLEOTIDE SEQUENCE [LARGE SCALE GENOMIC DNA]</scope>
    <source>
        <strain evidence="11 12">CGMCC 1.9109</strain>
    </source>
</reference>
<dbReference type="STRING" id="637679.GCA_001550055_03051"/>
<evidence type="ECO:0000256" key="1">
    <source>
        <dbReference type="ARBA" id="ARBA00002578"/>
    </source>
</evidence>
<keyword evidence="11" id="KW-0969">Cilium</keyword>
<keyword evidence="11" id="KW-0966">Cell projection</keyword>
<dbReference type="EMBL" id="FNAK01000006">
    <property type="protein sequence ID" value="SDE40686.1"/>
    <property type="molecule type" value="Genomic_DNA"/>
</dbReference>
<dbReference type="PRINTS" id="PR00953">
    <property type="entry name" value="TYPE3IMRPROT"/>
</dbReference>
<evidence type="ECO:0000256" key="2">
    <source>
        <dbReference type="ARBA" id="ARBA00009772"/>
    </source>
</evidence>
<evidence type="ECO:0000256" key="3">
    <source>
        <dbReference type="ARBA" id="ARBA00021717"/>
    </source>
</evidence>
<evidence type="ECO:0000256" key="7">
    <source>
        <dbReference type="ARBA" id="ARBA00023136"/>
    </source>
</evidence>
<keyword evidence="12" id="KW-1185">Reference proteome</keyword>
<dbReference type="PANTHER" id="PTHR30065">
    <property type="entry name" value="FLAGELLAR BIOSYNTHETIC PROTEIN FLIR"/>
    <property type="match status" value="1"/>
</dbReference>
<dbReference type="InterPro" id="IPR006303">
    <property type="entry name" value="FliR"/>
</dbReference>
<evidence type="ECO:0000256" key="4">
    <source>
        <dbReference type="ARBA" id="ARBA00022475"/>
    </source>
</evidence>
<proteinExistence type="inferred from homology"/>
<gene>
    <name evidence="11" type="ORF">SAMN04488071_2870</name>
</gene>
<dbReference type="GO" id="GO:0009425">
    <property type="term" value="C:bacterial-type flagellum basal body"/>
    <property type="evidence" value="ECO:0007669"/>
    <property type="project" value="UniProtKB-SubCell"/>
</dbReference>
<evidence type="ECO:0000256" key="5">
    <source>
        <dbReference type="ARBA" id="ARBA00022692"/>
    </source>
</evidence>
<dbReference type="Pfam" id="PF01311">
    <property type="entry name" value="Bac_export_1"/>
    <property type="match status" value="1"/>
</dbReference>
<evidence type="ECO:0000256" key="10">
    <source>
        <dbReference type="RuleBase" id="RU362071"/>
    </source>
</evidence>
<dbReference type="RefSeq" id="WP_068306653.1">
    <property type="nucleotide sequence ID" value="NZ_DAIOMO010000001.1"/>
</dbReference>
<keyword evidence="7 10" id="KW-0472">Membrane</keyword>
<evidence type="ECO:0000313" key="12">
    <source>
        <dbReference type="Proteomes" id="UP000183685"/>
    </source>
</evidence>
<dbReference type="AlphaFoldDB" id="A0A1G7CPV0"/>
<comment type="similarity">
    <text evidence="2 10">Belongs to the FliR/MopE/SpaR family.</text>
</comment>
<evidence type="ECO:0000313" key="11">
    <source>
        <dbReference type="EMBL" id="SDE40686.1"/>
    </source>
</evidence>
<evidence type="ECO:0000256" key="8">
    <source>
        <dbReference type="ARBA" id="ARBA00023143"/>
    </source>
</evidence>
<evidence type="ECO:0000256" key="6">
    <source>
        <dbReference type="ARBA" id="ARBA00022989"/>
    </source>
</evidence>
<keyword evidence="11" id="KW-0282">Flagellum</keyword>
<dbReference type="GO" id="GO:0006605">
    <property type="term" value="P:protein targeting"/>
    <property type="evidence" value="ECO:0007669"/>
    <property type="project" value="UniProtKB-UniRule"/>
</dbReference>
<dbReference type="GO" id="GO:0005886">
    <property type="term" value="C:plasma membrane"/>
    <property type="evidence" value="ECO:0007669"/>
    <property type="project" value="UniProtKB-SubCell"/>
</dbReference>
<accession>A0A1G7CPV0</accession>
<comment type="subcellular location">
    <subcellularLocation>
        <location evidence="10">Cell membrane</location>
        <topology evidence="10">Multi-pass membrane protein</topology>
    </subcellularLocation>
    <subcellularLocation>
        <location evidence="10">Bacterial flagellum basal body</location>
    </subcellularLocation>
</comment>
<keyword evidence="5 10" id="KW-0812">Transmembrane</keyword>